<reference evidence="1 2" key="1">
    <citation type="submission" date="2018-10" db="EMBL/GenBank/DDBJ databases">
        <title>Genomic Encyclopedia of Type Strains, Phase IV (KMG-IV): sequencing the most valuable type-strain genomes for metagenomic binning, comparative biology and taxonomic classification.</title>
        <authorList>
            <person name="Goeker M."/>
        </authorList>
    </citation>
    <scope>NUCLEOTIDE SEQUENCE [LARGE SCALE GENOMIC DNA]</scope>
    <source>
        <strain evidence="1 2">DSM 22228</strain>
    </source>
</reference>
<proteinExistence type="predicted"/>
<gene>
    <name evidence="1" type="ORF">DES39_0545</name>
</gene>
<dbReference type="OrthoDB" id="6439710at2"/>
<dbReference type="Proteomes" id="UP000278542">
    <property type="component" value="Unassembled WGS sequence"/>
</dbReference>
<dbReference type="EMBL" id="RBWY01000001">
    <property type="protein sequence ID" value="RKS87325.1"/>
    <property type="molecule type" value="Genomic_DNA"/>
</dbReference>
<sequence>MDFEKLLQQASAQELANAGIAVMGGRPAFRSDTARLANDAALIGQASVGIPDFLALYIDPQSIKALFTPMRGEQTFGAFQYGNWTTKQYQGRFEEPTGNYGAYGDFSENGTTGANYNWFYRQSFEAQTFVEFGDRDVESYALANIDRVGDLKYAAFLTLEKFRNASYYYGVDGLQTYGLFNDPNLNPTISPNTKAGGGTTWTNATNIEIYNDFLKLFEDAQNHAGGNIEITDKVKVTLSPVRYTRLLATDAYVGSKSALELIKGAFTNLEIVQAPELSTDAGEQLTMVFDSVDGRPVCAAGFTEKLRSHRLIPASSSYKQKISAGTWGLIVKQPVGLASMLGI</sequence>
<evidence type="ECO:0000313" key="2">
    <source>
        <dbReference type="Proteomes" id="UP000278542"/>
    </source>
</evidence>
<organism evidence="1 2">
    <name type="scientific">Orbus hercynius</name>
    <dbReference type="NCBI Taxonomy" id="593135"/>
    <lineage>
        <taxon>Bacteria</taxon>
        <taxon>Pseudomonadati</taxon>
        <taxon>Pseudomonadota</taxon>
        <taxon>Gammaproteobacteria</taxon>
        <taxon>Orbales</taxon>
        <taxon>Orbaceae</taxon>
        <taxon>Orbus</taxon>
    </lineage>
</organism>
<protein>
    <submittedName>
        <fullName evidence="1">Uncharacterized protein DUF2184</fullName>
    </submittedName>
</protein>
<evidence type="ECO:0000313" key="1">
    <source>
        <dbReference type="EMBL" id="RKS87325.1"/>
    </source>
</evidence>
<keyword evidence="2" id="KW-1185">Reference proteome</keyword>
<accession>A0A495RIS0</accession>
<dbReference type="AlphaFoldDB" id="A0A495RIS0"/>
<dbReference type="RefSeq" id="WP_121144224.1">
    <property type="nucleotide sequence ID" value="NZ_RBWY01000001.1"/>
</dbReference>
<name>A0A495RIS0_9GAMM</name>
<comment type="caution">
    <text evidence="1">The sequence shown here is derived from an EMBL/GenBank/DDBJ whole genome shotgun (WGS) entry which is preliminary data.</text>
</comment>